<organism evidence="9 10">
    <name type="scientific">Rhizoclosmatium globosum</name>
    <dbReference type="NCBI Taxonomy" id="329046"/>
    <lineage>
        <taxon>Eukaryota</taxon>
        <taxon>Fungi</taxon>
        <taxon>Fungi incertae sedis</taxon>
        <taxon>Chytridiomycota</taxon>
        <taxon>Chytridiomycota incertae sedis</taxon>
        <taxon>Chytridiomycetes</taxon>
        <taxon>Chytridiales</taxon>
        <taxon>Chytriomycetaceae</taxon>
        <taxon>Rhizoclosmatium</taxon>
    </lineage>
</organism>
<dbReference type="PANTHER" id="PTHR48059">
    <property type="entry name" value="POLYGALACTURONASE INHIBITOR 1"/>
    <property type="match status" value="1"/>
</dbReference>
<dbReference type="Pfam" id="PF00646">
    <property type="entry name" value="F-box"/>
    <property type="match status" value="1"/>
</dbReference>
<evidence type="ECO:0000313" key="10">
    <source>
        <dbReference type="Proteomes" id="UP000193642"/>
    </source>
</evidence>
<dbReference type="InterPro" id="IPR032675">
    <property type="entry name" value="LRR_dom_sf"/>
</dbReference>
<evidence type="ECO:0000256" key="3">
    <source>
        <dbReference type="ARBA" id="ARBA00022614"/>
    </source>
</evidence>
<gene>
    <name evidence="9" type="ORF">BCR33DRAFT_716625</name>
</gene>
<evidence type="ECO:0000259" key="8">
    <source>
        <dbReference type="PROSITE" id="PS50181"/>
    </source>
</evidence>
<dbReference type="GO" id="GO:0005886">
    <property type="term" value="C:plasma membrane"/>
    <property type="evidence" value="ECO:0007669"/>
    <property type="project" value="UniProtKB-SubCell"/>
</dbReference>
<dbReference type="InterPro" id="IPR001810">
    <property type="entry name" value="F-box_dom"/>
</dbReference>
<dbReference type="Gene3D" id="3.80.10.10">
    <property type="entry name" value="Ribonuclease Inhibitor"/>
    <property type="match status" value="2"/>
</dbReference>
<comment type="subcellular location">
    <subcellularLocation>
        <location evidence="1">Cell membrane</location>
    </subcellularLocation>
</comment>
<feature type="domain" description="F-box" evidence="8">
    <location>
        <begin position="91"/>
        <end position="136"/>
    </location>
</feature>
<dbReference type="FunFam" id="3.80.10.10:FF:000299">
    <property type="entry name" value="Piriformospora indica-insensitive protein 2"/>
    <property type="match status" value="2"/>
</dbReference>
<feature type="region of interest" description="Disordered" evidence="7">
    <location>
        <begin position="1"/>
        <end position="23"/>
    </location>
</feature>
<evidence type="ECO:0000256" key="7">
    <source>
        <dbReference type="SAM" id="MobiDB-lite"/>
    </source>
</evidence>
<evidence type="ECO:0000256" key="5">
    <source>
        <dbReference type="ARBA" id="ARBA00022737"/>
    </source>
</evidence>
<dbReference type="SMART" id="SM00369">
    <property type="entry name" value="LRR_TYP"/>
    <property type="match status" value="4"/>
</dbReference>
<dbReference type="Pfam" id="PF00560">
    <property type="entry name" value="LRR_1"/>
    <property type="match status" value="2"/>
</dbReference>
<keyword evidence="10" id="KW-1185">Reference proteome</keyword>
<dbReference type="EMBL" id="MCGO01000020">
    <property type="protein sequence ID" value="ORY45342.1"/>
    <property type="molecule type" value="Genomic_DNA"/>
</dbReference>
<keyword evidence="5" id="KW-0677">Repeat</keyword>
<evidence type="ECO:0000256" key="2">
    <source>
        <dbReference type="ARBA" id="ARBA00022475"/>
    </source>
</evidence>
<protein>
    <submittedName>
        <fullName evidence="9">L domain-like protein</fullName>
    </submittedName>
</protein>
<evidence type="ECO:0000256" key="4">
    <source>
        <dbReference type="ARBA" id="ARBA00022729"/>
    </source>
</evidence>
<dbReference type="PANTHER" id="PTHR48059:SF30">
    <property type="entry name" value="OS06G0587000 PROTEIN"/>
    <property type="match status" value="1"/>
</dbReference>
<dbReference type="PROSITE" id="PS50181">
    <property type="entry name" value="FBOX"/>
    <property type="match status" value="1"/>
</dbReference>
<name>A0A1Y2CE95_9FUNG</name>
<dbReference type="AlphaFoldDB" id="A0A1Y2CE95"/>
<proteinExistence type="predicted"/>
<dbReference type="SUPFAM" id="SSF52058">
    <property type="entry name" value="L domain-like"/>
    <property type="match status" value="1"/>
</dbReference>
<evidence type="ECO:0000256" key="6">
    <source>
        <dbReference type="ARBA" id="ARBA00023136"/>
    </source>
</evidence>
<sequence length="388" mass="43612">MTPPPPPPPPTTTSTTTPSNSSNQDIVHLLESNQRILHHHSLVLQTIVTLLESQHSELKSLIESRRSEIGFESRSLSLQLRRLQHPFHVFRVCLGDVPDDVLASILGHVHPRSVFGLARTSRRFKRVLEGPLFAALSVARFTNEEEAEMLELERIFFLAPNKWQCKFANTCLSKKTDISWGMDSDAVFRIPPSIRLLDRLVTLQLSGIQGTIPKEIGALVSLQDLDLSRNALSGPIPPEIGHLRNLKRIQLHHCNLSGSIPPEIGDLVKLTHLSFNNNKLTGTIPKELGMLKELRDFRLAFNQLTGTIPRELGQLTNLTWFSLRDNRLTGPIPPELGNLRKLQSLFLYDNQLSGRIPREFLKLVSLEECDCTGNQGLVLDFDMPVVQI</sequence>
<keyword evidence="4" id="KW-0732">Signal</keyword>
<feature type="compositionally biased region" description="Pro residues" evidence="7">
    <location>
        <begin position="1"/>
        <end position="11"/>
    </location>
</feature>
<dbReference type="InterPro" id="IPR036047">
    <property type="entry name" value="F-box-like_dom_sf"/>
</dbReference>
<accession>A0A1Y2CE95</accession>
<dbReference type="SUPFAM" id="SSF81383">
    <property type="entry name" value="F-box domain"/>
    <property type="match status" value="1"/>
</dbReference>
<evidence type="ECO:0000256" key="1">
    <source>
        <dbReference type="ARBA" id="ARBA00004236"/>
    </source>
</evidence>
<dbReference type="InterPro" id="IPR051848">
    <property type="entry name" value="PGIP"/>
</dbReference>
<keyword evidence="6" id="KW-0472">Membrane</keyword>
<dbReference type="STRING" id="329046.A0A1Y2CE95"/>
<evidence type="ECO:0000313" key="9">
    <source>
        <dbReference type="EMBL" id="ORY45342.1"/>
    </source>
</evidence>
<feature type="compositionally biased region" description="Low complexity" evidence="7">
    <location>
        <begin position="12"/>
        <end position="23"/>
    </location>
</feature>
<keyword evidence="2" id="KW-1003">Cell membrane</keyword>
<dbReference type="InterPro" id="IPR001611">
    <property type="entry name" value="Leu-rich_rpt"/>
</dbReference>
<dbReference type="Pfam" id="PF23598">
    <property type="entry name" value="LRR_14"/>
    <property type="match status" value="1"/>
</dbReference>
<dbReference type="InterPro" id="IPR055414">
    <property type="entry name" value="LRR_R13L4/SHOC2-like"/>
</dbReference>
<reference evidence="9 10" key="1">
    <citation type="submission" date="2016-07" db="EMBL/GenBank/DDBJ databases">
        <title>Pervasive Adenine N6-methylation of Active Genes in Fungi.</title>
        <authorList>
            <consortium name="DOE Joint Genome Institute"/>
            <person name="Mondo S.J."/>
            <person name="Dannebaum R.O."/>
            <person name="Kuo R.C."/>
            <person name="Labutti K."/>
            <person name="Haridas S."/>
            <person name="Kuo A."/>
            <person name="Salamov A."/>
            <person name="Ahrendt S.R."/>
            <person name="Lipzen A."/>
            <person name="Sullivan W."/>
            <person name="Andreopoulos W.B."/>
            <person name="Clum A."/>
            <person name="Lindquist E."/>
            <person name="Daum C."/>
            <person name="Ramamoorthy G.K."/>
            <person name="Gryganskyi A."/>
            <person name="Culley D."/>
            <person name="Magnuson J.K."/>
            <person name="James T.Y."/>
            <person name="O'Malley M.A."/>
            <person name="Stajich J.E."/>
            <person name="Spatafora J.W."/>
            <person name="Visel A."/>
            <person name="Grigoriev I.V."/>
        </authorList>
    </citation>
    <scope>NUCLEOTIDE SEQUENCE [LARGE SCALE GENOMIC DNA]</scope>
    <source>
        <strain evidence="9 10">JEL800</strain>
    </source>
</reference>
<comment type="caution">
    <text evidence="9">The sequence shown here is derived from an EMBL/GenBank/DDBJ whole genome shotgun (WGS) entry which is preliminary data.</text>
</comment>
<dbReference type="OrthoDB" id="676979at2759"/>
<dbReference type="InterPro" id="IPR003591">
    <property type="entry name" value="Leu-rich_rpt_typical-subtyp"/>
</dbReference>
<keyword evidence="3" id="KW-0433">Leucine-rich repeat</keyword>
<dbReference type="Proteomes" id="UP000193642">
    <property type="component" value="Unassembled WGS sequence"/>
</dbReference>